<gene>
    <name evidence="1" type="ORF">HNQ65_002607</name>
</gene>
<dbReference type="RefSeq" id="WP_184339947.1">
    <property type="nucleotide sequence ID" value="NZ_JACHIG010000005.1"/>
</dbReference>
<comment type="caution">
    <text evidence="1">The sequence shown here is derived from an EMBL/GenBank/DDBJ whole genome shotgun (WGS) entry which is preliminary data.</text>
</comment>
<proteinExistence type="predicted"/>
<reference evidence="1 2" key="1">
    <citation type="submission" date="2020-08" db="EMBL/GenBank/DDBJ databases">
        <title>Genomic Encyclopedia of Type Strains, Phase IV (KMG-IV): sequencing the most valuable type-strain genomes for metagenomic binning, comparative biology and taxonomic classification.</title>
        <authorList>
            <person name="Goeker M."/>
        </authorList>
    </citation>
    <scope>NUCLEOTIDE SEQUENCE [LARGE SCALE GENOMIC DNA]</scope>
    <source>
        <strain evidence="1 2">DSM 12252</strain>
    </source>
</reference>
<dbReference type="AlphaFoldDB" id="A0A7W7YBF4"/>
<sequence length="198" mass="23043">MNKPTDEEIRNTLVGIISDGFNCSMLALEKEGAIDRTEMNKRYRGIGSKYYDLVTDQMVYTARYATPAIRQLFHEAAQTLGGNPDSLGNTTRIETQRQEAYRHLLYTVLCHLRSGHCDTVWWNPVSWWRRASDLRLCRDVADCFHNLALFSVWNFEGFEEARFWHDIDRLGQAHGAYLAERYRRIFDGYLSGHSAPVW</sequence>
<dbReference type="EMBL" id="JACHIG010000005">
    <property type="protein sequence ID" value="MBB5033024.1"/>
    <property type="molecule type" value="Genomic_DNA"/>
</dbReference>
<keyword evidence="2" id="KW-1185">Reference proteome</keyword>
<accession>A0A7W7YBF4</accession>
<organism evidence="1 2">
    <name type="scientific">Prosthecobacter vanneervenii</name>
    <dbReference type="NCBI Taxonomy" id="48466"/>
    <lineage>
        <taxon>Bacteria</taxon>
        <taxon>Pseudomonadati</taxon>
        <taxon>Verrucomicrobiota</taxon>
        <taxon>Verrucomicrobiia</taxon>
        <taxon>Verrucomicrobiales</taxon>
        <taxon>Verrucomicrobiaceae</taxon>
        <taxon>Prosthecobacter</taxon>
    </lineage>
</organism>
<evidence type="ECO:0000313" key="1">
    <source>
        <dbReference type="EMBL" id="MBB5033024.1"/>
    </source>
</evidence>
<protein>
    <submittedName>
        <fullName evidence="1">Uncharacterized protein</fullName>
    </submittedName>
</protein>
<name>A0A7W7YBF4_9BACT</name>
<dbReference type="Proteomes" id="UP000590740">
    <property type="component" value="Unassembled WGS sequence"/>
</dbReference>
<evidence type="ECO:0000313" key="2">
    <source>
        <dbReference type="Proteomes" id="UP000590740"/>
    </source>
</evidence>